<proteinExistence type="inferred from homology"/>
<dbReference type="GO" id="GO:0009986">
    <property type="term" value="C:cell surface"/>
    <property type="evidence" value="ECO:0007669"/>
    <property type="project" value="TreeGrafter"/>
</dbReference>
<keyword evidence="5" id="KW-0472">Membrane</keyword>
<organism evidence="8 9">
    <name type="scientific">Cyprinus carpio</name>
    <name type="common">Common carp</name>
    <dbReference type="NCBI Taxonomy" id="7962"/>
    <lineage>
        <taxon>Eukaryota</taxon>
        <taxon>Metazoa</taxon>
        <taxon>Chordata</taxon>
        <taxon>Craniata</taxon>
        <taxon>Vertebrata</taxon>
        <taxon>Euteleostomi</taxon>
        <taxon>Actinopterygii</taxon>
        <taxon>Neopterygii</taxon>
        <taxon>Teleostei</taxon>
        <taxon>Ostariophysi</taxon>
        <taxon>Cypriniformes</taxon>
        <taxon>Cyprinidae</taxon>
        <taxon>Cyprininae</taxon>
        <taxon>Cyprinus</taxon>
    </lineage>
</organism>
<sequence length="2199" mass="243429">MKRGVSVKMARFPLSALVALGLFTLINGQCRVDFQNGTISNNGSSCAPFSEATLNNTLFCSGIQLSDSSQGNLKNLKAFTDAAFDLYTLLRSKLDVSQVVKNINQVRTNGSIVGSLSDVNFARLWFQVKLNPYLSSLSKDTLSCLSQSSLTCQSFQALVKDLSSQIGPERQRMVYQNFVKPFLARNTSDAGCVNSTNTTEEWLPLNFQTFSASASLGDFSALNPKFDGLLVLDQLTPEQKAELMFQLEASAKLNIDAITKIFGNLLKPLFNTTLNVTSASSNGPDKNLSDFLVSLRPFGRFIRSCVNIAQTTSVSSIRNETILLLVNWTMNYDSQISNNFSISNFSDWSQFVVAPVMKKFLQINQSLPNNFTAITNFLFAAEPQITEPVDNCKFTSSNSFCQTSQTEENLAKSINCVAQSNLIFTEENQKLLITELSRTLQTLTSKLMTNSSQNITALFAELPAESFTSGNLDDVDFMRFWFQIKMKPLLPQIPREFLSCFNTRGFSCQAYRALYVELNNNSGLMDSATQMSVLKDFIFPFLSKRQSTGVDCTLPFTNSVDFILQNFGSFSPLVQLQDFSNFSRNFSAVDALPVLTMGQLVELVFNPPAKPEDRRDILTRVFDFLLQAPNRDKLNNFLPSLQTQARKYNFSCDNYKVIFERIDQALSSIAPNQSEALLTIRDSVMMIPPDNCIEKASTCITTPVDEAALCAGVDRAALNQILNTTPQNATGLCNFTVLQFACQPVLSQLSSQQVADLLACKLSSNVTKDTWKLFFTKIGTNLDDALLKIFNNTPSASNVSLSNVLDVIADVRINRLSPQRLRDPAFIQSWFQGRLNPFLPSLSQSLLSCLSTKNLTCETYRTITTTFVNAPLRDGQDICNPLQPTQRQDLIYTNFMKAFLSRSDINDLGCLNNTANSTQWVNRNFGPFVQSATLKDLEALNRNFSAMEVLPQLSLRQLFELSVSTRVVNDPQSIISVMQQVKDCQLPVFFDLFSPNVQNISLTQDVKAALIKQIFERANLSNLNITNQEVDVWIQKRLNPLLTNLSESLVSPFFTILNKRDCNITQSTLGLLDAVRPSLPNNTKNAIYNSILQSFIGPQPLRCYRNNSFIKFLNESLYGFGPLPNLNIFLSLIPPTRRSELVNSIAPSELGSYLRQPEVVNNGSQICVIFNNFTRTPEFLDTEEVPDDVKSTILPCVWPLALTSDNETEIDLWFNRRLKLYLKFLNKDTIRSKDTLSASCQSYKKMVSVLGSNFTFNGSQITTEDVYATIKTYLTADTQAKCYNSSDARLNSTAWFVNHIGVFITLLTLDDLYSFGPESTMKIFAVNPENIKLFNQKALPKNVISRYTELIFLQNSNFNLFDLPSFLQCDAPVSTFTKLNENQTNVILGNFKTSCSNVDPAISAALTGNIKTIDASTITSLGSQIVGITATQINLAPPSVLISSLSTLGNTSGWSLGQAKAIIGVLLIGDFKINTPSSLLSLGSLIGGIPSTVLTILSPTVILETSRNTEFVKNIVAAPEIVQRTFVSQLIKVGSTASVLMANIPSDLAIQIPRKFLEITGSVDPTVLIEFNKKKWKPEQAVLFFDSVAGAFNQSDDLSVEVLQGFTCSRVQTMTQTKVKGLIRACRSRPSRSKVILSETQLTCMYNIIRKESVSDFENYHPDMLLYFNYETLNKTFCKSYFTQVGAADLSVFSSTLSGRRDILLNNAIDCLGINRTSIKKEDLPVLGNLVCAVSSDVIINSDPEILENLKNCKDLSDSQILAMQGLLMKGTSKYGPTSNWNQKTLNDLGIMPLYFSQSFWQSFRESDLAKFFKTFFKFVRGQNTPKPQLKKLFKAIIVTSFRAKRAAECTKGSITSLTISDDAFPFGYDEAQFGLCLSSTVVKDNLASLCEKIEDSAFQRIILDKLKEIQPNGLSEDQVQVLKSVSRNASVDEISKWNITKLDTLAALMNANDGEWSSAQSKLIITKYLNANNNLTATELNVVKGPNLCSLNASVLSTILPENMRESDALDVSKCSSENKKALFTIANQAFPMSNATSQRILSAFQLIETYLGGADLSYIRNLSSYNVSMSLSTFITLDPSVVSSLSIADVVGLLGNNLQDLKTFENQTVVRSWISLQLQSELNKLNLTLTGGRAEDTTTTATTTTTTTVTTKATTAKTTAGTPGIGPSGLTVSFSILILYLIYHYQSGDYVAAPTPN</sequence>
<feature type="chain" id="PRO_5034893444" evidence="7">
    <location>
        <begin position="29"/>
        <end position="2199"/>
    </location>
</feature>
<evidence type="ECO:0000256" key="5">
    <source>
        <dbReference type="ARBA" id="ARBA00023136"/>
    </source>
</evidence>
<feature type="signal peptide" evidence="7">
    <location>
        <begin position="1"/>
        <end position="28"/>
    </location>
</feature>
<evidence type="ECO:0000256" key="6">
    <source>
        <dbReference type="ARBA" id="ARBA00023180"/>
    </source>
</evidence>
<dbReference type="InterPro" id="IPR010335">
    <property type="entry name" value="Mesothelin"/>
</dbReference>
<name>A0A8C1QAC8_CYPCA</name>
<reference evidence="8" key="2">
    <citation type="submission" date="2025-09" db="UniProtKB">
        <authorList>
            <consortium name="Ensembl"/>
        </authorList>
    </citation>
    <scope>IDENTIFICATION</scope>
</reference>
<dbReference type="GO" id="GO:0016020">
    <property type="term" value="C:membrane"/>
    <property type="evidence" value="ECO:0007669"/>
    <property type="project" value="UniProtKB-SubCell"/>
</dbReference>
<evidence type="ECO:0000313" key="9">
    <source>
        <dbReference type="Proteomes" id="UP000694427"/>
    </source>
</evidence>
<evidence type="ECO:0000256" key="7">
    <source>
        <dbReference type="SAM" id="SignalP"/>
    </source>
</evidence>
<evidence type="ECO:0000313" key="8">
    <source>
        <dbReference type="Ensembl" id="ENSCCRP00010025314.1"/>
    </source>
</evidence>
<evidence type="ECO:0000256" key="4">
    <source>
        <dbReference type="ARBA" id="ARBA00022889"/>
    </source>
</evidence>
<dbReference type="GO" id="GO:0007160">
    <property type="term" value="P:cell-matrix adhesion"/>
    <property type="evidence" value="ECO:0007669"/>
    <property type="project" value="TreeGrafter"/>
</dbReference>
<accession>A0A8C1QAC8</accession>
<keyword evidence="4" id="KW-0130">Cell adhesion</keyword>
<dbReference type="PANTHER" id="PTHR23412:SF6">
    <property type="entry name" value="MESOTHELIN"/>
    <property type="match status" value="1"/>
</dbReference>
<dbReference type="InterPro" id="IPR026664">
    <property type="entry name" value="Stereocilin-rel"/>
</dbReference>
<evidence type="ECO:0000256" key="2">
    <source>
        <dbReference type="ARBA" id="ARBA00011016"/>
    </source>
</evidence>
<evidence type="ECO:0000256" key="1">
    <source>
        <dbReference type="ARBA" id="ARBA00004370"/>
    </source>
</evidence>
<reference evidence="8" key="1">
    <citation type="submission" date="2025-08" db="UniProtKB">
        <authorList>
            <consortium name="Ensembl"/>
        </authorList>
    </citation>
    <scope>IDENTIFICATION</scope>
</reference>
<keyword evidence="9" id="KW-1185">Reference proteome</keyword>
<protein>
    <submittedName>
        <fullName evidence="8">Mesothelin a</fullName>
    </submittedName>
</protein>
<gene>
    <name evidence="8" type="primary">mslna</name>
</gene>
<dbReference type="Pfam" id="PF06060">
    <property type="entry name" value="Mesothelin"/>
    <property type="match status" value="1"/>
</dbReference>
<comment type="similarity">
    <text evidence="2">Belongs to the mesothelin family.</text>
</comment>
<dbReference type="Proteomes" id="UP000694427">
    <property type="component" value="Unplaced"/>
</dbReference>
<dbReference type="PANTHER" id="PTHR23412">
    <property type="entry name" value="STEREOCILIN RELATED"/>
    <property type="match status" value="1"/>
</dbReference>
<dbReference type="Ensembl" id="ENSCCRT00010027784.1">
    <property type="protein sequence ID" value="ENSCCRP00010025314.1"/>
    <property type="gene ID" value="ENSCCRG00010010900.1"/>
</dbReference>
<keyword evidence="6" id="KW-0325">Glycoprotein</keyword>
<evidence type="ECO:0000256" key="3">
    <source>
        <dbReference type="ARBA" id="ARBA00022729"/>
    </source>
</evidence>
<keyword evidence="3 7" id="KW-0732">Signal</keyword>
<comment type="subcellular location">
    <subcellularLocation>
        <location evidence="1">Membrane</location>
    </subcellularLocation>
</comment>